<dbReference type="InterPro" id="IPR000716">
    <property type="entry name" value="Thyroglobulin_1"/>
</dbReference>
<dbReference type="InterPro" id="IPR036857">
    <property type="entry name" value="Thyroglobulin_1_sf"/>
</dbReference>
<evidence type="ECO:0000313" key="15">
    <source>
        <dbReference type="Proteomes" id="UP001159405"/>
    </source>
</evidence>
<evidence type="ECO:0000259" key="12">
    <source>
        <dbReference type="PROSITE" id="PS50279"/>
    </source>
</evidence>
<evidence type="ECO:0000256" key="2">
    <source>
        <dbReference type="ARBA" id="ARBA00004613"/>
    </source>
</evidence>
<evidence type="ECO:0008006" key="16">
    <source>
        <dbReference type="Google" id="ProtNLM"/>
    </source>
</evidence>
<keyword evidence="7" id="KW-0722">Serine protease inhibitor</keyword>
<evidence type="ECO:0000256" key="4">
    <source>
        <dbReference type="ARBA" id="ARBA00022525"/>
    </source>
</evidence>
<dbReference type="PANTHER" id="PTHR12352:SF3">
    <property type="entry name" value="NIDOGEN-2"/>
    <property type="match status" value="1"/>
</dbReference>
<name>A0ABN8R9A5_9CNID</name>
<keyword evidence="5" id="KW-0646">Protease inhibitor</keyword>
<dbReference type="Gene3D" id="4.10.410.10">
    <property type="entry name" value="Pancreatic trypsin inhibitor Kunitz domain"/>
    <property type="match status" value="1"/>
</dbReference>
<comment type="similarity">
    <text evidence="3">Belongs to the venom Kunitz-type family. Sea anemone type 2 potassium channel toxin subfamily.</text>
</comment>
<protein>
    <recommendedName>
        <fullName evidence="16">Thyroglobulin type-1 domain-containing protein</fullName>
    </recommendedName>
</protein>
<evidence type="ECO:0000259" key="13">
    <source>
        <dbReference type="PROSITE" id="PS51162"/>
    </source>
</evidence>
<dbReference type="PROSITE" id="PS50279">
    <property type="entry name" value="BPTI_KUNITZ_2"/>
    <property type="match status" value="1"/>
</dbReference>
<reference evidence="14 15" key="1">
    <citation type="submission" date="2022-05" db="EMBL/GenBank/DDBJ databases">
        <authorList>
            <consortium name="Genoscope - CEA"/>
            <person name="William W."/>
        </authorList>
    </citation>
    <scope>NUCLEOTIDE SEQUENCE [LARGE SCALE GENOMIC DNA]</scope>
</reference>
<evidence type="ECO:0000256" key="9">
    <source>
        <dbReference type="ARBA" id="ARBA00023331"/>
    </source>
</evidence>
<keyword evidence="8 10" id="KW-1015">Disulfide bond</keyword>
<dbReference type="SUPFAM" id="SSF57362">
    <property type="entry name" value="BPTI-like"/>
    <property type="match status" value="1"/>
</dbReference>
<keyword evidence="4" id="KW-0964">Secreted</keyword>
<dbReference type="SMART" id="SM00131">
    <property type="entry name" value="KU"/>
    <property type="match status" value="1"/>
</dbReference>
<dbReference type="InterPro" id="IPR036880">
    <property type="entry name" value="Kunitz_BPTI_sf"/>
</dbReference>
<dbReference type="PROSITE" id="PS00280">
    <property type="entry name" value="BPTI_KUNITZ_1"/>
    <property type="match status" value="1"/>
</dbReference>
<feature type="disulfide bond" evidence="10">
    <location>
        <begin position="75"/>
        <end position="82"/>
    </location>
</feature>
<dbReference type="EMBL" id="CALNXK010000206">
    <property type="protein sequence ID" value="CAH3175960.1"/>
    <property type="molecule type" value="Genomic_DNA"/>
</dbReference>
<feature type="domain" description="Thyroglobulin type-1" evidence="13">
    <location>
        <begin position="43"/>
        <end position="103"/>
    </location>
</feature>
<feature type="region of interest" description="Disordered" evidence="11">
    <location>
        <begin position="95"/>
        <end position="115"/>
    </location>
</feature>
<evidence type="ECO:0000256" key="3">
    <source>
        <dbReference type="ARBA" id="ARBA00007226"/>
    </source>
</evidence>
<dbReference type="InterPro" id="IPR051950">
    <property type="entry name" value="Dev_reg/Prot_inhib"/>
</dbReference>
<dbReference type="InterPro" id="IPR020901">
    <property type="entry name" value="Prtase_inh_Kunz-CS"/>
</dbReference>
<keyword evidence="9" id="KW-0166">Nematocyst</keyword>
<dbReference type="CDD" id="cd00191">
    <property type="entry name" value="TY"/>
    <property type="match status" value="1"/>
</dbReference>
<dbReference type="PANTHER" id="PTHR12352">
    <property type="entry name" value="SECRETED MODULAR CALCIUM-BINDING PROTEIN"/>
    <property type="match status" value="1"/>
</dbReference>
<dbReference type="PROSITE" id="PS51162">
    <property type="entry name" value="THYROGLOBULIN_1_2"/>
    <property type="match status" value="1"/>
</dbReference>
<comment type="caution">
    <text evidence="10">Lacks conserved residue(s) required for the propagation of feature annotation.</text>
</comment>
<feature type="domain" description="BPTI/Kunitz inhibitor" evidence="12">
    <location>
        <begin position="1"/>
        <end position="38"/>
    </location>
</feature>
<evidence type="ECO:0000256" key="1">
    <source>
        <dbReference type="ARBA" id="ARBA00004532"/>
    </source>
</evidence>
<evidence type="ECO:0000256" key="5">
    <source>
        <dbReference type="ARBA" id="ARBA00022690"/>
    </source>
</evidence>
<organism evidence="14 15">
    <name type="scientific">Porites lobata</name>
    <dbReference type="NCBI Taxonomy" id="104759"/>
    <lineage>
        <taxon>Eukaryota</taxon>
        <taxon>Metazoa</taxon>
        <taxon>Cnidaria</taxon>
        <taxon>Anthozoa</taxon>
        <taxon>Hexacorallia</taxon>
        <taxon>Scleractinia</taxon>
        <taxon>Fungiina</taxon>
        <taxon>Poritidae</taxon>
        <taxon>Porites</taxon>
    </lineage>
</organism>
<gene>
    <name evidence="14" type="ORF">PLOB_00017344</name>
</gene>
<dbReference type="Pfam" id="PF00086">
    <property type="entry name" value="Thyroglobulin_1"/>
    <property type="match status" value="1"/>
</dbReference>
<keyword evidence="6" id="KW-0677">Repeat</keyword>
<dbReference type="Proteomes" id="UP001159405">
    <property type="component" value="Unassembled WGS sequence"/>
</dbReference>
<dbReference type="SUPFAM" id="SSF57610">
    <property type="entry name" value="Thyroglobulin type-1 domain"/>
    <property type="match status" value="1"/>
</dbReference>
<evidence type="ECO:0000256" key="6">
    <source>
        <dbReference type="ARBA" id="ARBA00022737"/>
    </source>
</evidence>
<evidence type="ECO:0000313" key="14">
    <source>
        <dbReference type="EMBL" id="CAH3175960.1"/>
    </source>
</evidence>
<accession>A0ABN8R9A5</accession>
<comment type="subcellular location">
    <subcellularLocation>
        <location evidence="1">Nematocyst</location>
    </subcellularLocation>
    <subcellularLocation>
        <location evidence="2">Secreted</location>
    </subcellularLocation>
</comment>
<dbReference type="PRINTS" id="PR00759">
    <property type="entry name" value="BASICPTASE"/>
</dbReference>
<dbReference type="Gene3D" id="4.10.800.10">
    <property type="entry name" value="Thyroglobulin type-1"/>
    <property type="match status" value="1"/>
</dbReference>
<proteinExistence type="inferred from homology"/>
<dbReference type="CDD" id="cd00109">
    <property type="entry name" value="Kunitz-type"/>
    <property type="match status" value="1"/>
</dbReference>
<dbReference type="Pfam" id="PF00014">
    <property type="entry name" value="Kunitz_BPTI"/>
    <property type="match status" value="1"/>
</dbReference>
<evidence type="ECO:0000256" key="11">
    <source>
        <dbReference type="SAM" id="MobiDB-lite"/>
    </source>
</evidence>
<dbReference type="InterPro" id="IPR002223">
    <property type="entry name" value="Kunitz_BPTI"/>
</dbReference>
<evidence type="ECO:0000256" key="8">
    <source>
        <dbReference type="ARBA" id="ARBA00023157"/>
    </source>
</evidence>
<dbReference type="PROSITE" id="PS00484">
    <property type="entry name" value="THYROGLOBULIN_1_1"/>
    <property type="match status" value="1"/>
</dbReference>
<sequence length="115" mass="12919">MPSWFFNNTARSCAVFIYGGCNGNKNRFPSYYDCQDSCNGRNLTFCELQREINSARLDDFIPRCAGDGEFEVVQCHSISGECWCVDKAGLEIPGTKTLGTPKCDESQENLGRRTR</sequence>
<evidence type="ECO:0000256" key="7">
    <source>
        <dbReference type="ARBA" id="ARBA00022900"/>
    </source>
</evidence>
<keyword evidence="15" id="KW-1185">Reference proteome</keyword>
<comment type="caution">
    <text evidence="14">The sequence shown here is derived from an EMBL/GenBank/DDBJ whole genome shotgun (WGS) entry which is preliminary data.</text>
</comment>
<dbReference type="SMART" id="SM00211">
    <property type="entry name" value="TY"/>
    <property type="match status" value="1"/>
</dbReference>
<evidence type="ECO:0000256" key="10">
    <source>
        <dbReference type="PROSITE-ProRule" id="PRU00500"/>
    </source>
</evidence>